<evidence type="ECO:0000313" key="2">
    <source>
        <dbReference type="EMBL" id="VUZ51353.1"/>
    </source>
</evidence>
<feature type="signal peptide" evidence="1">
    <location>
        <begin position="1"/>
        <end position="15"/>
    </location>
</feature>
<protein>
    <submittedName>
        <fullName evidence="2">Uncharacterized protein</fullName>
    </submittedName>
</protein>
<reference evidence="2 3" key="1">
    <citation type="submission" date="2019-07" db="EMBL/GenBank/DDBJ databases">
        <authorList>
            <person name="Jastrzebski P J."/>
            <person name="Paukszto L."/>
            <person name="Jastrzebski P J."/>
        </authorList>
    </citation>
    <scope>NUCLEOTIDE SEQUENCE [LARGE SCALE GENOMIC DNA]</scope>
    <source>
        <strain evidence="2 3">WMS-il1</strain>
    </source>
</reference>
<feature type="chain" id="PRO_5022199205" evidence="1">
    <location>
        <begin position="16"/>
        <end position="189"/>
    </location>
</feature>
<evidence type="ECO:0000256" key="1">
    <source>
        <dbReference type="SAM" id="SignalP"/>
    </source>
</evidence>
<gene>
    <name evidence="2" type="ORF">WMSIL1_LOCUS10043</name>
</gene>
<organism evidence="2 3">
    <name type="scientific">Hymenolepis diminuta</name>
    <name type="common">Rat tapeworm</name>
    <dbReference type="NCBI Taxonomy" id="6216"/>
    <lineage>
        <taxon>Eukaryota</taxon>
        <taxon>Metazoa</taxon>
        <taxon>Spiralia</taxon>
        <taxon>Lophotrochozoa</taxon>
        <taxon>Platyhelminthes</taxon>
        <taxon>Cestoda</taxon>
        <taxon>Eucestoda</taxon>
        <taxon>Cyclophyllidea</taxon>
        <taxon>Hymenolepididae</taxon>
        <taxon>Hymenolepis</taxon>
    </lineage>
</organism>
<dbReference type="Proteomes" id="UP000321570">
    <property type="component" value="Unassembled WGS sequence"/>
</dbReference>
<dbReference type="AlphaFoldDB" id="A0A564YXB2"/>
<proteinExistence type="predicted"/>
<sequence length="189" mass="21267">MSPFLPLLLVAFARAQYVIDATEGCADIAVTVPGPFSILRIDQTDYEFDGESYCTKSWDPNDSIECSLTEQEDGTYLATARVCDVEDHVWAGFRMDEYMQNSRYAFVTVYFSQGDQYTNIENNCIQPQLSSPAVIDAVGQSEVQIICARRDECPQGPFVSCMLSRATPHENMAAYKKCSLRWPSLRNIL</sequence>
<keyword evidence="1" id="KW-0732">Signal</keyword>
<evidence type="ECO:0000313" key="3">
    <source>
        <dbReference type="Proteomes" id="UP000321570"/>
    </source>
</evidence>
<dbReference type="EMBL" id="CABIJS010000443">
    <property type="protein sequence ID" value="VUZ51353.1"/>
    <property type="molecule type" value="Genomic_DNA"/>
</dbReference>
<accession>A0A564YXB2</accession>
<keyword evidence="3" id="KW-1185">Reference proteome</keyword>
<name>A0A564YXB2_HYMDI</name>